<dbReference type="PANTHER" id="PTHR13505">
    <property type="entry name" value="TRANSMEMBRANE PROTEIN 208"/>
    <property type="match status" value="1"/>
</dbReference>
<keyword evidence="5 8" id="KW-1133">Transmembrane helix</keyword>
<comment type="similarity">
    <text evidence="2">Belongs to the TMEM208 family.</text>
</comment>
<keyword evidence="10" id="KW-1185">Reference proteome</keyword>
<evidence type="ECO:0000256" key="6">
    <source>
        <dbReference type="ARBA" id="ARBA00023136"/>
    </source>
</evidence>
<evidence type="ECO:0000313" key="9">
    <source>
        <dbReference type="EMBL" id="OQN96376.1"/>
    </source>
</evidence>
<dbReference type="InParanoid" id="A0A1V8SB52"/>
<dbReference type="PANTHER" id="PTHR13505:SF7">
    <property type="entry name" value="TRANSMEMBRANE PROTEIN 208"/>
    <property type="match status" value="1"/>
</dbReference>
<dbReference type="InterPro" id="IPR008506">
    <property type="entry name" value="SND2/TMEM208"/>
</dbReference>
<evidence type="ECO:0008006" key="11">
    <source>
        <dbReference type="Google" id="ProtNLM"/>
    </source>
</evidence>
<feature type="transmembrane region" description="Helical" evidence="8">
    <location>
        <begin position="43"/>
        <end position="60"/>
    </location>
</feature>
<evidence type="ECO:0000256" key="7">
    <source>
        <dbReference type="SAM" id="MobiDB-lite"/>
    </source>
</evidence>
<dbReference type="OrthoDB" id="10012212at2759"/>
<evidence type="ECO:0000256" key="5">
    <source>
        <dbReference type="ARBA" id="ARBA00022989"/>
    </source>
</evidence>
<dbReference type="GO" id="GO:0006624">
    <property type="term" value="P:vacuolar protein processing"/>
    <property type="evidence" value="ECO:0007669"/>
    <property type="project" value="TreeGrafter"/>
</dbReference>
<evidence type="ECO:0000313" key="10">
    <source>
        <dbReference type="Proteomes" id="UP000192596"/>
    </source>
</evidence>
<dbReference type="GO" id="GO:0005773">
    <property type="term" value="C:vacuole"/>
    <property type="evidence" value="ECO:0007669"/>
    <property type="project" value="GOC"/>
</dbReference>
<proteinExistence type="inferred from homology"/>
<feature type="compositionally biased region" description="Basic and acidic residues" evidence="7">
    <location>
        <begin position="162"/>
        <end position="171"/>
    </location>
</feature>
<keyword evidence="6 8" id="KW-0472">Membrane</keyword>
<feature type="transmembrane region" description="Helical" evidence="8">
    <location>
        <begin position="20"/>
        <end position="37"/>
    </location>
</feature>
<gene>
    <name evidence="9" type="ORF">B0A48_17628</name>
</gene>
<evidence type="ECO:0000256" key="8">
    <source>
        <dbReference type="SAM" id="Phobius"/>
    </source>
</evidence>
<evidence type="ECO:0000256" key="3">
    <source>
        <dbReference type="ARBA" id="ARBA00022692"/>
    </source>
</evidence>
<sequence>MAQKATKVQAARNAASLNRLHLISLAVNGVFLLVNVLLSSRNLYLWLIFALPSLAIELWFERSARPTFNPDGTVRRAGEDLEAKGLTEWMWDITYWSWGCIGLATVLGNRAWWAWVVIPAYSAWLAWTTFSGARSGLQGLGGASQDAAPGDASAAGQSKRQAKMEKREEGGQRVAYR</sequence>
<dbReference type="STRING" id="1507870.A0A1V8SB52"/>
<dbReference type="EMBL" id="NAJO01000067">
    <property type="protein sequence ID" value="OQN96376.1"/>
    <property type="molecule type" value="Genomic_DNA"/>
</dbReference>
<dbReference type="Pfam" id="PF05620">
    <property type="entry name" value="TMEM208_SND2"/>
    <property type="match status" value="1"/>
</dbReference>
<keyword evidence="4" id="KW-0256">Endoplasmic reticulum</keyword>
<organism evidence="9 10">
    <name type="scientific">Cryoendolithus antarcticus</name>
    <dbReference type="NCBI Taxonomy" id="1507870"/>
    <lineage>
        <taxon>Eukaryota</taxon>
        <taxon>Fungi</taxon>
        <taxon>Dikarya</taxon>
        <taxon>Ascomycota</taxon>
        <taxon>Pezizomycotina</taxon>
        <taxon>Dothideomycetes</taxon>
        <taxon>Dothideomycetidae</taxon>
        <taxon>Cladosporiales</taxon>
        <taxon>Cladosporiaceae</taxon>
        <taxon>Cryoendolithus</taxon>
    </lineage>
</organism>
<reference evidence="10" key="1">
    <citation type="submission" date="2017-03" db="EMBL/GenBank/DDBJ databases">
        <title>Genomes of endolithic fungi from Antarctica.</title>
        <authorList>
            <person name="Coleine C."/>
            <person name="Masonjones S."/>
            <person name="Stajich J.E."/>
        </authorList>
    </citation>
    <scope>NUCLEOTIDE SEQUENCE [LARGE SCALE GENOMIC DNA]</scope>
    <source>
        <strain evidence="10">CCFEE 5527</strain>
    </source>
</reference>
<keyword evidence="3 8" id="KW-0812">Transmembrane</keyword>
<evidence type="ECO:0000256" key="2">
    <source>
        <dbReference type="ARBA" id="ARBA00009950"/>
    </source>
</evidence>
<dbReference type="GO" id="GO:0005789">
    <property type="term" value="C:endoplasmic reticulum membrane"/>
    <property type="evidence" value="ECO:0007669"/>
    <property type="project" value="UniProtKB-SubCell"/>
</dbReference>
<comment type="caution">
    <text evidence="9">The sequence shown here is derived from an EMBL/GenBank/DDBJ whole genome shotgun (WGS) entry which is preliminary data.</text>
</comment>
<name>A0A1V8SB52_9PEZI</name>
<comment type="subcellular location">
    <subcellularLocation>
        <location evidence="1">Endoplasmic reticulum membrane</location>
        <topology evidence="1">Multi-pass membrane protein</topology>
    </subcellularLocation>
</comment>
<dbReference type="AlphaFoldDB" id="A0A1V8SB52"/>
<dbReference type="Proteomes" id="UP000192596">
    <property type="component" value="Unassembled WGS sequence"/>
</dbReference>
<evidence type="ECO:0000256" key="1">
    <source>
        <dbReference type="ARBA" id="ARBA00004477"/>
    </source>
</evidence>
<protein>
    <recommendedName>
        <fullName evidence="11">DUF788 domain protein</fullName>
    </recommendedName>
</protein>
<accession>A0A1V8SB52</accession>
<evidence type="ECO:0000256" key="4">
    <source>
        <dbReference type="ARBA" id="ARBA00022824"/>
    </source>
</evidence>
<feature type="region of interest" description="Disordered" evidence="7">
    <location>
        <begin position="141"/>
        <end position="177"/>
    </location>
</feature>